<feature type="compositionally biased region" description="Low complexity" evidence="1">
    <location>
        <begin position="258"/>
        <end position="285"/>
    </location>
</feature>
<protein>
    <recommendedName>
        <fullName evidence="4">PAS domain-containing protein</fullName>
    </recommendedName>
</protein>
<dbReference type="Proteomes" id="UP000249130">
    <property type="component" value="Unassembled WGS sequence"/>
</dbReference>
<dbReference type="AlphaFoldDB" id="A0A327KLQ7"/>
<feature type="region of interest" description="Disordered" evidence="1">
    <location>
        <begin position="442"/>
        <end position="482"/>
    </location>
</feature>
<accession>A0A327KLQ7</accession>
<reference evidence="2 3" key="1">
    <citation type="submission" date="2017-07" db="EMBL/GenBank/DDBJ databases">
        <title>Draft Genome Sequences of Select Purple Nonsulfur Bacteria.</title>
        <authorList>
            <person name="Lasarre B."/>
            <person name="Mckinlay J.B."/>
        </authorList>
    </citation>
    <scope>NUCLEOTIDE SEQUENCE [LARGE SCALE GENOMIC DNA]</scope>
    <source>
        <strain evidence="2 3">DSM 5909</strain>
    </source>
</reference>
<dbReference type="SUPFAM" id="SSF55785">
    <property type="entry name" value="PYP-like sensor domain (PAS domain)"/>
    <property type="match status" value="1"/>
</dbReference>
<evidence type="ECO:0000313" key="2">
    <source>
        <dbReference type="EMBL" id="RAI38202.1"/>
    </source>
</evidence>
<dbReference type="InterPro" id="IPR035965">
    <property type="entry name" value="PAS-like_dom_sf"/>
</dbReference>
<organism evidence="2 3">
    <name type="scientific">Rhodoplanes roseus</name>
    <dbReference type="NCBI Taxonomy" id="29409"/>
    <lineage>
        <taxon>Bacteria</taxon>
        <taxon>Pseudomonadati</taxon>
        <taxon>Pseudomonadota</taxon>
        <taxon>Alphaproteobacteria</taxon>
        <taxon>Hyphomicrobiales</taxon>
        <taxon>Nitrobacteraceae</taxon>
        <taxon>Rhodoplanes</taxon>
    </lineage>
</organism>
<feature type="compositionally biased region" description="Pro residues" evidence="1">
    <location>
        <begin position="222"/>
        <end position="235"/>
    </location>
</feature>
<comment type="caution">
    <text evidence="2">The sequence shown here is derived from an EMBL/GenBank/DDBJ whole genome shotgun (WGS) entry which is preliminary data.</text>
</comment>
<evidence type="ECO:0000256" key="1">
    <source>
        <dbReference type="SAM" id="MobiDB-lite"/>
    </source>
</evidence>
<keyword evidence="3" id="KW-1185">Reference proteome</keyword>
<feature type="region of interest" description="Disordered" evidence="1">
    <location>
        <begin position="215"/>
        <end position="304"/>
    </location>
</feature>
<name>A0A327KLQ7_9BRAD</name>
<feature type="non-terminal residue" evidence="2">
    <location>
        <position position="482"/>
    </location>
</feature>
<dbReference type="Gene3D" id="3.30.450.20">
    <property type="entry name" value="PAS domain"/>
    <property type="match status" value="1"/>
</dbReference>
<evidence type="ECO:0000313" key="3">
    <source>
        <dbReference type="Proteomes" id="UP000249130"/>
    </source>
</evidence>
<evidence type="ECO:0008006" key="4">
    <source>
        <dbReference type="Google" id="ProtNLM"/>
    </source>
</evidence>
<feature type="compositionally biased region" description="Basic and acidic residues" evidence="1">
    <location>
        <begin position="448"/>
        <end position="457"/>
    </location>
</feature>
<dbReference type="EMBL" id="NPEX01000379">
    <property type="protein sequence ID" value="RAI38202.1"/>
    <property type="molecule type" value="Genomic_DNA"/>
</dbReference>
<gene>
    <name evidence="2" type="ORF">CH341_28320</name>
</gene>
<sequence length="482" mass="50779">MGELSDDLTALHTERLAAHAVAAAPVWLWSTDATRLLWANPAGAAVLGAQTFASLAQSRFDPRDQMVAQVARLGATLYPSGTTVLHRLRGFGAPLGRALLCACTRVAVAGRGAVLVVAQEPAGPRLSFAERVRRLCSSYPYAVAGFGPEGRMVAANAAASSLMSEASEIGAVVPTELSGAALRAGTAVGETAHGPVEIVRVGERDETVLLVRLPPGLAASPPAEPEVVTPPAPPEPPEEVAEAAEIASESAPEPPPAEAAVSSDEPAAASAEPPPVAADEAAWQADADDEVTGTPDEISGPRDRAETPLLRIEVPQGDRRFPLRFVWQMDAEGRFTLGSDEFTEVIGPRVALALGRPWHEIAEALGLDPDGRVIRAVETHDTWSGITVSFPVDGSEDRLDVELSGLPVYDRNRNYLGYRGFGVCRDVGRLAEVGRFRRAPLFTTAEPPARRSTDRPDPAGPRDAAQAAAATPENVVRFPARS</sequence>
<proteinExistence type="predicted"/>
<feature type="compositionally biased region" description="Low complexity" evidence="1">
    <location>
        <begin position="461"/>
        <end position="470"/>
    </location>
</feature>